<organism evidence="4 5">
    <name type="scientific">Faecalimonas umbilicata</name>
    <dbReference type="NCBI Taxonomy" id="1912855"/>
    <lineage>
        <taxon>Bacteria</taxon>
        <taxon>Bacillati</taxon>
        <taxon>Bacillota</taxon>
        <taxon>Clostridia</taxon>
        <taxon>Lachnospirales</taxon>
        <taxon>Lachnospiraceae</taxon>
        <taxon>Faecalimonas</taxon>
    </lineage>
</organism>
<dbReference type="EMBL" id="BHEO01000002">
    <property type="protein sequence ID" value="GBU04279.1"/>
    <property type="molecule type" value="Genomic_DNA"/>
</dbReference>
<reference evidence="3 6" key="1">
    <citation type="journal article" date="2018" name="Int. J. Syst. Evol. Microbiol.">
        <title>Draft Genome Sequence of Faecalimonas umbilicata JCM 30896T, an Acetate-Producing Bacterium Isolated from Human Feces.</title>
        <authorList>
            <person name="Sakamoto M."/>
            <person name="Ikeyama N."/>
            <person name="Yuki M."/>
            <person name="Ohkuma M."/>
        </authorList>
    </citation>
    <scope>NUCLEOTIDE SEQUENCE [LARGE SCALE GENOMIC DNA]</scope>
    <source>
        <strain evidence="3 6">EGH7</strain>
    </source>
</reference>
<gene>
    <name evidence="4" type="ORF">EDD74_10665</name>
    <name evidence="3" type="ORF">FAEUMB_08200</name>
</gene>
<dbReference type="InterPro" id="IPR051448">
    <property type="entry name" value="CdaR-like_regulators"/>
</dbReference>
<dbReference type="RefSeq" id="WP_116441235.1">
    <property type="nucleotide sequence ID" value="NZ_BHEO01000002.1"/>
</dbReference>
<dbReference type="PROSITE" id="PS50890">
    <property type="entry name" value="PUA"/>
    <property type="match status" value="1"/>
</dbReference>
<dbReference type="InterPro" id="IPR025736">
    <property type="entry name" value="PucR_C-HTH_dom"/>
</dbReference>
<dbReference type="Gene3D" id="1.10.10.2840">
    <property type="entry name" value="PucR C-terminal helix-turn-helix domain"/>
    <property type="match status" value="1"/>
</dbReference>
<dbReference type="EMBL" id="SLZV01000006">
    <property type="protein sequence ID" value="TCS68862.1"/>
    <property type="molecule type" value="Genomic_DNA"/>
</dbReference>
<feature type="domain" description="Purine catabolism PurC-like" evidence="1">
    <location>
        <begin position="8"/>
        <end position="124"/>
    </location>
</feature>
<evidence type="ECO:0000259" key="1">
    <source>
        <dbReference type="Pfam" id="PF07905"/>
    </source>
</evidence>
<name>A0A4V2UQ55_9FIRM</name>
<reference evidence="4 5" key="2">
    <citation type="submission" date="2019-03" db="EMBL/GenBank/DDBJ databases">
        <title>Genomic Encyclopedia of Type Strains, Phase IV (KMG-IV): sequencing the most valuable type-strain genomes for metagenomic binning, comparative biology and taxonomic classification.</title>
        <authorList>
            <person name="Goeker M."/>
        </authorList>
    </citation>
    <scope>NUCLEOTIDE SEQUENCE [LARGE SCALE GENOMIC DNA]</scope>
    <source>
        <strain evidence="4 5">DSM 103426</strain>
    </source>
</reference>
<dbReference type="Proteomes" id="UP000702954">
    <property type="component" value="Unassembled WGS sequence"/>
</dbReference>
<evidence type="ECO:0000313" key="3">
    <source>
        <dbReference type="EMBL" id="GBU04279.1"/>
    </source>
</evidence>
<protein>
    <submittedName>
        <fullName evidence="4">Purine catabolism regulator</fullName>
    </submittedName>
</protein>
<sequence length="543" mass="63311">MGISIKTLLEHEFFKDFHIVAGSKGIQKEVQGIAVMDAPDAYRWTKGKELVITSGYSILMEPDCIKKSFDEGLMQITSGMIIKRGRYLPMIPKEIIELFERYEIPLISMPFEIGYMEVMQQVNTIVMNRTIRRFQIHQNGAMMLGSTTYKVQKIKKILQAVEVEMGFPAFLYDVGEQEGYCSSANFKRISETYGLQESDYWNPTMEHNRYTLCDYIQMTRIRMFNEDNVDGPRISWILMPISIGGNLQAYFIVMESREFLDYYDEYSIRIAYLLLQSVYEQIVIAQSIGNIGFENLVLLALHSTGEDEERLLYQAGQQGISMNTRYTCVLFHQMNEELSARNSREQYIAVFKNSQLSKNAKLAFLDENTGVVLTELSDSVSYSQKDMEGMISDFEQKIVETFPKMELEFAVLREGKKMSELKSSVETCGKVMKMGKKLCPKKKIWDYEMIGPFAWLQIPEKELEQMLSEYLDMMKDEKNVELLRTLKVYLENNMNFSVTAEKMYVHINTIRKRIDKLDRMLQIDWDSYISRLKIEILLQFLEL</sequence>
<dbReference type="Pfam" id="PF13556">
    <property type="entry name" value="HTH_30"/>
    <property type="match status" value="1"/>
</dbReference>
<dbReference type="InterPro" id="IPR012914">
    <property type="entry name" value="PucR_dom"/>
</dbReference>
<dbReference type="Proteomes" id="UP000294613">
    <property type="component" value="Unassembled WGS sequence"/>
</dbReference>
<keyword evidence="6" id="KW-1185">Reference proteome</keyword>
<proteinExistence type="predicted"/>
<dbReference type="Pfam" id="PF07905">
    <property type="entry name" value="PucR"/>
    <property type="match status" value="1"/>
</dbReference>
<dbReference type="AlphaFoldDB" id="A0A4V2UQ55"/>
<accession>A0A4V2UQ55</accession>
<feature type="domain" description="PucR C-terminal helix-turn-helix" evidence="2">
    <location>
        <begin position="482"/>
        <end position="538"/>
    </location>
</feature>
<evidence type="ECO:0000313" key="4">
    <source>
        <dbReference type="EMBL" id="TCS68862.1"/>
    </source>
</evidence>
<evidence type="ECO:0000313" key="5">
    <source>
        <dbReference type="Proteomes" id="UP000294613"/>
    </source>
</evidence>
<dbReference type="PANTHER" id="PTHR33744">
    <property type="entry name" value="CARBOHYDRATE DIACID REGULATOR"/>
    <property type="match status" value="1"/>
</dbReference>
<dbReference type="InterPro" id="IPR042070">
    <property type="entry name" value="PucR_C-HTH_sf"/>
</dbReference>
<evidence type="ECO:0000313" key="6">
    <source>
        <dbReference type="Proteomes" id="UP000702954"/>
    </source>
</evidence>
<comment type="caution">
    <text evidence="4">The sequence shown here is derived from an EMBL/GenBank/DDBJ whole genome shotgun (WGS) entry which is preliminary data.</text>
</comment>
<evidence type="ECO:0000259" key="2">
    <source>
        <dbReference type="Pfam" id="PF13556"/>
    </source>
</evidence>